<name>A0A2W1N0B8_9FLAO</name>
<evidence type="ECO:0000256" key="1">
    <source>
        <dbReference type="SAM" id="Phobius"/>
    </source>
</evidence>
<keyword evidence="3" id="KW-1185">Reference proteome</keyword>
<feature type="transmembrane region" description="Helical" evidence="1">
    <location>
        <begin position="88"/>
        <end position="109"/>
    </location>
</feature>
<dbReference type="EMBL" id="QKSB01000005">
    <property type="protein sequence ID" value="PZE17164.1"/>
    <property type="molecule type" value="Genomic_DNA"/>
</dbReference>
<keyword evidence="1" id="KW-0812">Transmembrane</keyword>
<evidence type="ECO:0008006" key="4">
    <source>
        <dbReference type="Google" id="ProtNLM"/>
    </source>
</evidence>
<reference evidence="2 3" key="1">
    <citation type="submission" date="2018-06" db="EMBL/GenBank/DDBJ databases">
        <title>The draft genome sequence of Crocinitomix sp. SM1701.</title>
        <authorList>
            <person name="Zhang X."/>
        </authorList>
    </citation>
    <scope>NUCLEOTIDE SEQUENCE [LARGE SCALE GENOMIC DNA]</scope>
    <source>
        <strain evidence="2 3">SM1701</strain>
    </source>
</reference>
<feature type="transmembrane region" description="Helical" evidence="1">
    <location>
        <begin position="55"/>
        <end position="76"/>
    </location>
</feature>
<evidence type="ECO:0000313" key="3">
    <source>
        <dbReference type="Proteomes" id="UP000249248"/>
    </source>
</evidence>
<feature type="transmembrane region" description="Helical" evidence="1">
    <location>
        <begin position="121"/>
        <end position="140"/>
    </location>
</feature>
<dbReference type="RefSeq" id="WP_111063288.1">
    <property type="nucleotide sequence ID" value="NZ_JBHUCU010000008.1"/>
</dbReference>
<gene>
    <name evidence="2" type="ORF">DNU06_10510</name>
</gene>
<dbReference type="AlphaFoldDB" id="A0A2W1N0B8"/>
<proteinExistence type="predicted"/>
<sequence>MTKIHIAINVLSGIALLIALYYGIQIFNAGDNYLITHLNEFDHQNYSPIEDIPVLTAKGVIISGVFLSIALILQIITFVKNTINRKKILFVFLFAIYGILLAFSFFVMLDLEHRDFQTFGMIWVVLSILLIFGNTVAVFIRK</sequence>
<organism evidence="2 3">
    <name type="scientific">Putridiphycobacter roseus</name>
    <dbReference type="NCBI Taxonomy" id="2219161"/>
    <lineage>
        <taxon>Bacteria</taxon>
        <taxon>Pseudomonadati</taxon>
        <taxon>Bacteroidota</taxon>
        <taxon>Flavobacteriia</taxon>
        <taxon>Flavobacteriales</taxon>
        <taxon>Crocinitomicaceae</taxon>
        <taxon>Putridiphycobacter</taxon>
    </lineage>
</organism>
<dbReference type="Proteomes" id="UP000249248">
    <property type="component" value="Unassembled WGS sequence"/>
</dbReference>
<keyword evidence="1" id="KW-1133">Transmembrane helix</keyword>
<comment type="caution">
    <text evidence="2">The sequence shown here is derived from an EMBL/GenBank/DDBJ whole genome shotgun (WGS) entry which is preliminary data.</text>
</comment>
<evidence type="ECO:0000313" key="2">
    <source>
        <dbReference type="EMBL" id="PZE17164.1"/>
    </source>
</evidence>
<accession>A0A2W1N0B8</accession>
<dbReference type="OrthoDB" id="9929216at2"/>
<protein>
    <recommendedName>
        <fullName evidence="4">DUF998 domain-containing protein</fullName>
    </recommendedName>
</protein>
<keyword evidence="1" id="KW-0472">Membrane</keyword>
<feature type="transmembrane region" description="Helical" evidence="1">
    <location>
        <begin position="7"/>
        <end position="24"/>
    </location>
</feature>